<dbReference type="KEGG" id="gtt:GUITHDRAFT_106890"/>
<proteinExistence type="predicted"/>
<keyword evidence="4" id="KW-1185">Reference proteome</keyword>
<evidence type="ECO:0000313" key="3">
    <source>
        <dbReference type="EnsemblProtists" id="EKX47449"/>
    </source>
</evidence>
<evidence type="ECO:0000313" key="4">
    <source>
        <dbReference type="Proteomes" id="UP000011087"/>
    </source>
</evidence>
<dbReference type="EMBL" id="JH992990">
    <property type="protein sequence ID" value="EKX47449.1"/>
    <property type="molecule type" value="Genomic_DNA"/>
</dbReference>
<gene>
    <name evidence="2" type="ORF">GUITHDRAFT_106890</name>
</gene>
<reference evidence="4" key="2">
    <citation type="submission" date="2012-11" db="EMBL/GenBank/DDBJ databases">
        <authorList>
            <person name="Kuo A."/>
            <person name="Curtis B.A."/>
            <person name="Tanifuji G."/>
            <person name="Burki F."/>
            <person name="Gruber A."/>
            <person name="Irimia M."/>
            <person name="Maruyama S."/>
            <person name="Arias M.C."/>
            <person name="Ball S.G."/>
            <person name="Gile G.H."/>
            <person name="Hirakawa Y."/>
            <person name="Hopkins J.F."/>
            <person name="Rensing S.A."/>
            <person name="Schmutz J."/>
            <person name="Symeonidi A."/>
            <person name="Elias M."/>
            <person name="Eveleigh R.J."/>
            <person name="Herman E.K."/>
            <person name="Klute M.J."/>
            <person name="Nakayama T."/>
            <person name="Obornik M."/>
            <person name="Reyes-Prieto A."/>
            <person name="Armbrust E.V."/>
            <person name="Aves S.J."/>
            <person name="Beiko R.G."/>
            <person name="Coutinho P."/>
            <person name="Dacks J.B."/>
            <person name="Durnford D.G."/>
            <person name="Fast N.M."/>
            <person name="Green B.R."/>
            <person name="Grisdale C."/>
            <person name="Hempe F."/>
            <person name="Henrissat B."/>
            <person name="Hoppner M.P."/>
            <person name="Ishida K.-I."/>
            <person name="Kim E."/>
            <person name="Koreny L."/>
            <person name="Kroth P.G."/>
            <person name="Liu Y."/>
            <person name="Malik S.-B."/>
            <person name="Maier U.G."/>
            <person name="McRose D."/>
            <person name="Mock T."/>
            <person name="Neilson J.A."/>
            <person name="Onodera N.T."/>
            <person name="Poole A.M."/>
            <person name="Pritham E.J."/>
            <person name="Richards T.A."/>
            <person name="Rocap G."/>
            <person name="Roy S.W."/>
            <person name="Sarai C."/>
            <person name="Schaack S."/>
            <person name="Shirato S."/>
            <person name="Slamovits C.H."/>
            <person name="Spencer D.F."/>
            <person name="Suzuki S."/>
            <person name="Worden A.Z."/>
            <person name="Zauner S."/>
            <person name="Barry K."/>
            <person name="Bell C."/>
            <person name="Bharti A.K."/>
            <person name="Crow J.A."/>
            <person name="Grimwood J."/>
            <person name="Kramer R."/>
            <person name="Lindquist E."/>
            <person name="Lucas S."/>
            <person name="Salamov A."/>
            <person name="McFadden G.I."/>
            <person name="Lane C.E."/>
            <person name="Keeling P.J."/>
            <person name="Gray M.W."/>
            <person name="Grigoriev I.V."/>
            <person name="Archibald J.M."/>
        </authorList>
    </citation>
    <scope>NUCLEOTIDE SEQUENCE</scope>
    <source>
        <strain evidence="4">CCMP2712</strain>
    </source>
</reference>
<dbReference type="PaxDb" id="55529-EKX47449"/>
<dbReference type="RefSeq" id="XP_005834429.1">
    <property type="nucleotide sequence ID" value="XM_005834372.1"/>
</dbReference>
<organism evidence="2">
    <name type="scientific">Guillardia theta (strain CCMP2712)</name>
    <name type="common">Cryptophyte</name>
    <dbReference type="NCBI Taxonomy" id="905079"/>
    <lineage>
        <taxon>Eukaryota</taxon>
        <taxon>Cryptophyceae</taxon>
        <taxon>Pyrenomonadales</taxon>
        <taxon>Geminigeraceae</taxon>
        <taxon>Guillardia</taxon>
    </lineage>
</organism>
<feature type="compositionally biased region" description="Polar residues" evidence="1">
    <location>
        <begin position="479"/>
        <end position="504"/>
    </location>
</feature>
<reference evidence="3" key="3">
    <citation type="submission" date="2016-03" db="UniProtKB">
        <authorList>
            <consortium name="EnsemblProtists"/>
        </authorList>
    </citation>
    <scope>IDENTIFICATION</scope>
</reference>
<dbReference type="AlphaFoldDB" id="L1JH25"/>
<dbReference type="GeneID" id="17304112"/>
<feature type="region of interest" description="Disordered" evidence="1">
    <location>
        <begin position="536"/>
        <end position="567"/>
    </location>
</feature>
<name>L1JH25_GUITC</name>
<dbReference type="HOGENOM" id="CLU_438367_0_0_1"/>
<feature type="region of interest" description="Disordered" evidence="1">
    <location>
        <begin position="415"/>
        <end position="437"/>
    </location>
</feature>
<evidence type="ECO:0000313" key="2">
    <source>
        <dbReference type="EMBL" id="EKX47449.1"/>
    </source>
</evidence>
<dbReference type="Proteomes" id="UP000011087">
    <property type="component" value="Unassembled WGS sequence"/>
</dbReference>
<feature type="region of interest" description="Disordered" evidence="1">
    <location>
        <begin position="479"/>
        <end position="507"/>
    </location>
</feature>
<dbReference type="OrthoDB" id="10685037at2759"/>
<evidence type="ECO:0000256" key="1">
    <source>
        <dbReference type="SAM" id="MobiDB-lite"/>
    </source>
</evidence>
<dbReference type="EnsemblProtists" id="EKX47449">
    <property type="protein sequence ID" value="EKX47449"/>
    <property type="gene ID" value="GUITHDRAFT_106890"/>
</dbReference>
<reference evidence="2 4" key="1">
    <citation type="journal article" date="2012" name="Nature">
        <title>Algal genomes reveal evolutionary mosaicism and the fate of nucleomorphs.</title>
        <authorList>
            <consortium name="DOE Joint Genome Institute"/>
            <person name="Curtis B.A."/>
            <person name="Tanifuji G."/>
            <person name="Burki F."/>
            <person name="Gruber A."/>
            <person name="Irimia M."/>
            <person name="Maruyama S."/>
            <person name="Arias M.C."/>
            <person name="Ball S.G."/>
            <person name="Gile G.H."/>
            <person name="Hirakawa Y."/>
            <person name="Hopkins J.F."/>
            <person name="Kuo A."/>
            <person name="Rensing S.A."/>
            <person name="Schmutz J."/>
            <person name="Symeonidi A."/>
            <person name="Elias M."/>
            <person name="Eveleigh R.J."/>
            <person name="Herman E.K."/>
            <person name="Klute M.J."/>
            <person name="Nakayama T."/>
            <person name="Obornik M."/>
            <person name="Reyes-Prieto A."/>
            <person name="Armbrust E.V."/>
            <person name="Aves S.J."/>
            <person name="Beiko R.G."/>
            <person name="Coutinho P."/>
            <person name="Dacks J.B."/>
            <person name="Durnford D.G."/>
            <person name="Fast N.M."/>
            <person name="Green B.R."/>
            <person name="Grisdale C.J."/>
            <person name="Hempel F."/>
            <person name="Henrissat B."/>
            <person name="Hoppner M.P."/>
            <person name="Ishida K."/>
            <person name="Kim E."/>
            <person name="Koreny L."/>
            <person name="Kroth P.G."/>
            <person name="Liu Y."/>
            <person name="Malik S.B."/>
            <person name="Maier U.G."/>
            <person name="McRose D."/>
            <person name="Mock T."/>
            <person name="Neilson J.A."/>
            <person name="Onodera N.T."/>
            <person name="Poole A.M."/>
            <person name="Pritham E.J."/>
            <person name="Richards T.A."/>
            <person name="Rocap G."/>
            <person name="Roy S.W."/>
            <person name="Sarai C."/>
            <person name="Schaack S."/>
            <person name="Shirato S."/>
            <person name="Slamovits C.H."/>
            <person name="Spencer D.F."/>
            <person name="Suzuki S."/>
            <person name="Worden A.Z."/>
            <person name="Zauner S."/>
            <person name="Barry K."/>
            <person name="Bell C."/>
            <person name="Bharti A.K."/>
            <person name="Crow J.A."/>
            <person name="Grimwood J."/>
            <person name="Kramer R."/>
            <person name="Lindquist E."/>
            <person name="Lucas S."/>
            <person name="Salamov A."/>
            <person name="McFadden G.I."/>
            <person name="Lane C.E."/>
            <person name="Keeling P.J."/>
            <person name="Gray M.W."/>
            <person name="Grigoriev I.V."/>
            <person name="Archibald J.M."/>
        </authorList>
    </citation>
    <scope>NUCLEOTIDE SEQUENCE</scope>
    <source>
        <strain evidence="2 4">CCMP2712</strain>
    </source>
</reference>
<sequence>MKDTGSLRFQCTRTKRAISCAVMGSIALKTVLLLCALCAQAQPRPVLLTLESSPDPNTDVLFNMQTRRMEELVYLALMAERVLVEPQYSFGARNWTWFESSNNNQQAKNEVIHEGVLGLVQEPLSSFFLLDPLQKLLGSNIEPLGGFHSRAGGRVDRLLRFQGPGLPACDRQAASVTSYGYKFSVSAVECLSPWQFSSIDDFLNLLVEGEIVAIQFMPAKFVELRFPSWRQSDVRWDIRKAFSWAKDLVRRAEDFIAAHLFVEESLGSKRWEFAGQQRQLDSQQIIMSRAAVIVVPPGVGNPPNVNDTSNFSLFVIEQRMIDASLLNVTPPPPFFLCCGTSPVLSIWRPAGGDALLDVVEVQVWGAFLPWGMQASILISAGRQLVVEAPLSSSGTVRVFGLKPGQYKMEAILAETGESLEEQEGRRGEEEEEGTSSMVLDSVSFSVTGAPSSSSLAVEVDGRMMVESFDMWAALSRSSFSDGSETSHVNSEGTRISVPPQQSAGTRADALAGEVGNSNFARAVFLRQTLRRRSVMPSCAAAGGERRQVRTSFSAGRSSQSSGTRLPPPFCLSHAAQDLFVPPSSPEESRPPLTVKAAVKMEEGRRIIGKGSSGCLPLHFVCMRG</sequence>
<protein>
    <submittedName>
        <fullName evidence="2 3">Uncharacterized protein</fullName>
    </submittedName>
</protein>
<feature type="compositionally biased region" description="Low complexity" evidence="1">
    <location>
        <begin position="549"/>
        <end position="564"/>
    </location>
</feature>
<accession>L1JH25</accession>